<dbReference type="InterPro" id="IPR039011">
    <property type="entry name" value="IRS"/>
</dbReference>
<feature type="compositionally biased region" description="Low complexity" evidence="10">
    <location>
        <begin position="841"/>
        <end position="858"/>
    </location>
</feature>
<dbReference type="SUPFAM" id="SSF50729">
    <property type="entry name" value="PH domain-like"/>
    <property type="match status" value="2"/>
</dbReference>
<dbReference type="GO" id="GO:0043548">
    <property type="term" value="F:phosphatidylinositol 3-kinase binding"/>
    <property type="evidence" value="ECO:0007669"/>
    <property type="project" value="TreeGrafter"/>
</dbReference>
<evidence type="ECO:0000256" key="3">
    <source>
        <dbReference type="ARBA" id="ARBA00022553"/>
    </source>
</evidence>
<feature type="region of interest" description="Disordered" evidence="10">
    <location>
        <begin position="898"/>
        <end position="936"/>
    </location>
</feature>
<dbReference type="OrthoDB" id="946068at2759"/>
<dbReference type="GO" id="GO:0008286">
    <property type="term" value="P:insulin receptor signaling pathway"/>
    <property type="evidence" value="ECO:0007669"/>
    <property type="project" value="InterPro"/>
</dbReference>
<evidence type="ECO:0000259" key="12">
    <source>
        <dbReference type="PROSITE" id="PS51064"/>
    </source>
</evidence>
<feature type="region of interest" description="Disordered" evidence="10">
    <location>
        <begin position="227"/>
        <end position="314"/>
    </location>
</feature>
<keyword evidence="13" id="KW-0675">Receptor</keyword>
<keyword evidence="3" id="KW-0597">Phosphoprotein</keyword>
<evidence type="ECO:0000256" key="6">
    <source>
        <dbReference type="ARBA" id="ARBA00022782"/>
    </source>
</evidence>
<feature type="compositionally biased region" description="Polar residues" evidence="10">
    <location>
        <begin position="830"/>
        <end position="840"/>
    </location>
</feature>
<dbReference type="AlphaFoldDB" id="A0A9Q0YD32"/>
<dbReference type="GO" id="GO:0005158">
    <property type="term" value="F:insulin receptor binding"/>
    <property type="evidence" value="ECO:0007669"/>
    <property type="project" value="InterPro"/>
</dbReference>
<feature type="domain" description="IRS-type PTB" evidence="12">
    <location>
        <begin position="129"/>
        <end position="233"/>
    </location>
</feature>
<feature type="compositionally biased region" description="Basic and acidic residues" evidence="10">
    <location>
        <begin position="725"/>
        <end position="737"/>
    </location>
</feature>
<dbReference type="PROSITE" id="PS51064">
    <property type="entry name" value="IRS_PTB"/>
    <property type="match status" value="1"/>
</dbReference>
<feature type="compositionally biased region" description="Polar residues" evidence="10">
    <location>
        <begin position="533"/>
        <end position="546"/>
    </location>
</feature>
<keyword evidence="5" id="KW-0677">Repeat</keyword>
<feature type="compositionally biased region" description="Basic and acidic residues" evidence="10">
    <location>
        <begin position="743"/>
        <end position="765"/>
    </location>
</feature>
<evidence type="ECO:0000256" key="10">
    <source>
        <dbReference type="SAM" id="MobiDB-lite"/>
    </source>
</evidence>
<evidence type="ECO:0000256" key="2">
    <source>
        <dbReference type="ARBA" id="ARBA00015710"/>
    </source>
</evidence>
<keyword evidence="4" id="KW-0341">Growth regulation</keyword>
<dbReference type="SMART" id="SM00310">
    <property type="entry name" value="PTBI"/>
    <property type="match status" value="1"/>
</dbReference>
<feature type="region of interest" description="Disordered" evidence="10">
    <location>
        <begin position="716"/>
        <end position="877"/>
    </location>
</feature>
<dbReference type="GO" id="GO:0005886">
    <property type="term" value="C:plasma membrane"/>
    <property type="evidence" value="ECO:0007669"/>
    <property type="project" value="TreeGrafter"/>
</dbReference>
<feature type="region of interest" description="Disordered" evidence="10">
    <location>
        <begin position="671"/>
        <end position="697"/>
    </location>
</feature>
<dbReference type="Gene3D" id="2.30.29.30">
    <property type="entry name" value="Pleckstrin-homology domain (PH domain)/Phosphotyrosine-binding domain (PTB)"/>
    <property type="match status" value="2"/>
</dbReference>
<name>A0A9Q0YD32_HOLLE</name>
<feature type="region of interest" description="Disordered" evidence="10">
    <location>
        <begin position="331"/>
        <end position="367"/>
    </location>
</feature>
<protein>
    <recommendedName>
        <fullName evidence="2">Insulin receptor substrate 1</fullName>
    </recommendedName>
    <alternativeName>
        <fullName evidence="8">Protein chico</fullName>
    </alternativeName>
</protein>
<organism evidence="13 14">
    <name type="scientific">Holothuria leucospilota</name>
    <name type="common">Black long sea cucumber</name>
    <name type="synonym">Mertensiothuria leucospilota</name>
    <dbReference type="NCBI Taxonomy" id="206669"/>
    <lineage>
        <taxon>Eukaryota</taxon>
        <taxon>Metazoa</taxon>
        <taxon>Echinodermata</taxon>
        <taxon>Eleutherozoa</taxon>
        <taxon>Echinozoa</taxon>
        <taxon>Holothuroidea</taxon>
        <taxon>Aspidochirotacea</taxon>
        <taxon>Aspidochirotida</taxon>
        <taxon>Holothuriidae</taxon>
        <taxon>Holothuria</taxon>
    </lineage>
</organism>
<dbReference type="EMBL" id="JAIZAY010000022">
    <property type="protein sequence ID" value="KAJ8020557.1"/>
    <property type="molecule type" value="Genomic_DNA"/>
</dbReference>
<evidence type="ECO:0000256" key="9">
    <source>
        <dbReference type="ARBA" id="ARBA00046145"/>
    </source>
</evidence>
<sequence>MQNQANNNSSGFLETGNIVKSGYLKKLKTMRKKFFVIWGATETSSARLEYYDNEKKFRLGLVAKKSILLSACFNINKKSDLKHKFTIALYTREDYFAIVADDEEQQNEWLKILLEQQRASGDGRPIPHFEHVWQVTVKSKGLGSSQNLSGNYRLCLTAGTINLVKMNAENGDLQFSLSVVRRCGHSDCFFFMEVGRQAVTGSGEMWMQVEDSVIAQNIHEATLNAMRSTGQSEDMRPRSHSGSTTTGDMKSMASIARRTSQSNSWRNRCDSLPMPNRAGNRPRIRGNSEGEDGARDDDYANPPSGSSIRPRTCSEGAAPFAGLRYPVSLLKSSKSRPRTSSEGESHFRSNATPESPSKGRGRHSMPAMRSASVSSGFMRPMSVHRFVTQPISNSPPIPNSPLSESPRSFTDDRFGPGSSHPVGHSPTDVYGIEDHFFGSGYSNGQVDGIKRYPSVSRSRTPESQFPIREESTESTDEYMHMAGTPKASAEEHDSYMDMSSANQTPRSSFSGSVGGISSPPTSPTFKGPVLPKKSTQPPDPGTSTPGEPQGYMMMAPSSGKRRTTVQETEPVPSATSHDSTPYMYMSPPVPSASPIQKPKPKKLSSTLPPSVRLPSTSGSLSSDSFSSSDASNCYSGSDVSAKESTDLLKVEGQTAGTVFDSYANVEFSSALPHTVDPGKGDESAPALSQEEKEKAEYMNMVYNSRTKGAALGEYSSKLSNGVKGDGCEKSTRNKGPKETPSLESDKEKNTDDYARMTFNGKEKPVVKVKSNSPKHKQFEGDFMNVDRSMGSSRLSLSSPQSPSSPVSKGSKASNVFSQSLQHSLKELQLKENNTSQMGLKSQSSLLLNRPSSLSGNSPTGTVHPKGSLTPNLNLHHSPVCNANKTKKYELNYIDVEADSTNAPRKSDSSSPLSPPSPFRGALSAEEKDPEPVTYATIDFNKSEGLRNVSAMRESRF</sequence>
<dbReference type="PROSITE" id="PS50003">
    <property type="entry name" value="PH_DOMAIN"/>
    <property type="match status" value="1"/>
</dbReference>
<feature type="compositionally biased region" description="Basic and acidic residues" evidence="10">
    <location>
        <begin position="286"/>
        <end position="298"/>
    </location>
</feature>
<gene>
    <name evidence="13" type="ORF">HOLleu_40177</name>
</gene>
<comment type="function">
    <text evidence="9">Activates phosphatidylinositol 3-kinase when bound to the regulatory p85 subunit. May mediate the control of various cellular processes by insulin-like peptides. When phosphorylated by the insulin receptor binds specifically to various cellular proteins containing SH2 domains. Involved in control of cell proliferation, cell size, and body and organ growth throughout development. Also has a role in a signaling pathway controlling the physiological response required to endure periods of low nutrient conditions. Insulin/insulin-like growth factor (IGF) signaling pathway has a role in regulating aging and is necessary in the ovary for vitellogenic maturation.</text>
</comment>
<feature type="region of interest" description="Disordered" evidence="10">
    <location>
        <begin position="389"/>
        <end position="426"/>
    </location>
</feature>
<dbReference type="InterPro" id="IPR002404">
    <property type="entry name" value="IRS_PTB"/>
</dbReference>
<dbReference type="InterPro" id="IPR011993">
    <property type="entry name" value="PH-like_dom_sf"/>
</dbReference>
<accession>A0A9Q0YD32</accession>
<dbReference type="PANTHER" id="PTHR10614">
    <property type="entry name" value="INSULIN RECEPTOR SUBSTRATE"/>
    <property type="match status" value="1"/>
</dbReference>
<keyword evidence="6" id="KW-0221">Differentiation</keyword>
<dbReference type="InterPro" id="IPR001849">
    <property type="entry name" value="PH_domain"/>
</dbReference>
<dbReference type="PRINTS" id="PR00628">
    <property type="entry name" value="INSULINRSI"/>
</dbReference>
<reference evidence="13" key="1">
    <citation type="submission" date="2021-10" db="EMBL/GenBank/DDBJ databases">
        <title>Tropical sea cucumber genome reveals ecological adaptation and Cuvierian tubules defense mechanism.</title>
        <authorList>
            <person name="Chen T."/>
        </authorList>
    </citation>
    <scope>NUCLEOTIDE SEQUENCE</scope>
    <source>
        <strain evidence="13">Nanhai2018</strain>
        <tissue evidence="13">Muscle</tissue>
    </source>
</reference>
<keyword evidence="7" id="KW-0896">Oogenesis</keyword>
<evidence type="ECO:0000256" key="4">
    <source>
        <dbReference type="ARBA" id="ARBA00022604"/>
    </source>
</evidence>
<dbReference type="CDD" id="cd01204">
    <property type="entry name" value="PTB_IRS"/>
    <property type="match status" value="1"/>
</dbReference>
<evidence type="ECO:0000256" key="8">
    <source>
        <dbReference type="ARBA" id="ARBA00033282"/>
    </source>
</evidence>
<feature type="region of interest" description="Disordered" evidence="10">
    <location>
        <begin position="454"/>
        <end position="643"/>
    </location>
</feature>
<feature type="domain" description="PH" evidence="11">
    <location>
        <begin position="17"/>
        <end position="118"/>
    </location>
</feature>
<feature type="compositionally biased region" description="Low complexity" evidence="10">
    <location>
        <begin position="603"/>
        <end position="635"/>
    </location>
</feature>
<dbReference type="Pfam" id="PF02174">
    <property type="entry name" value="IRS"/>
    <property type="match status" value="1"/>
</dbReference>
<dbReference type="CDD" id="cd01257">
    <property type="entry name" value="PH_IRS"/>
    <property type="match status" value="1"/>
</dbReference>
<dbReference type="SMART" id="SM00233">
    <property type="entry name" value="PH"/>
    <property type="match status" value="1"/>
</dbReference>
<dbReference type="GO" id="GO:0005829">
    <property type="term" value="C:cytosol"/>
    <property type="evidence" value="ECO:0007669"/>
    <property type="project" value="TreeGrafter"/>
</dbReference>
<dbReference type="PANTHER" id="PTHR10614:SF13">
    <property type="entry name" value="INSULIN RECEPTOR SUBSTRATE 1"/>
    <property type="match status" value="1"/>
</dbReference>
<proteinExistence type="predicted"/>
<comment type="caution">
    <text evidence="13">The sequence shown here is derived from an EMBL/GenBank/DDBJ whole genome shotgun (WGS) entry which is preliminary data.</text>
</comment>
<dbReference type="Proteomes" id="UP001152320">
    <property type="component" value="Chromosome 22"/>
</dbReference>
<feature type="compositionally biased region" description="Polar residues" evidence="10">
    <location>
        <begin position="257"/>
        <end position="266"/>
    </location>
</feature>
<comment type="subunit">
    <text evidence="1">Bindings to phosphatidylinositol 3-kinase and SHP2.</text>
</comment>
<dbReference type="GO" id="GO:0048477">
    <property type="term" value="P:oogenesis"/>
    <property type="evidence" value="ECO:0007669"/>
    <property type="project" value="UniProtKB-KW"/>
</dbReference>
<dbReference type="SMART" id="SM01244">
    <property type="entry name" value="IRS"/>
    <property type="match status" value="1"/>
</dbReference>
<evidence type="ECO:0000256" key="5">
    <source>
        <dbReference type="ARBA" id="ARBA00022737"/>
    </source>
</evidence>
<evidence type="ECO:0000256" key="7">
    <source>
        <dbReference type="ARBA" id="ARBA00022943"/>
    </source>
</evidence>
<keyword evidence="14" id="KW-1185">Reference proteome</keyword>
<evidence type="ECO:0000313" key="13">
    <source>
        <dbReference type="EMBL" id="KAJ8020557.1"/>
    </source>
</evidence>
<evidence type="ECO:0000256" key="1">
    <source>
        <dbReference type="ARBA" id="ARBA00011440"/>
    </source>
</evidence>
<feature type="compositionally biased region" description="Low complexity" evidence="10">
    <location>
        <begin position="507"/>
        <end position="519"/>
    </location>
</feature>
<feature type="compositionally biased region" description="Polar residues" evidence="10">
    <location>
        <begin position="497"/>
        <end position="506"/>
    </location>
</feature>
<evidence type="ECO:0000259" key="11">
    <source>
        <dbReference type="PROSITE" id="PS50003"/>
    </source>
</evidence>
<feature type="compositionally biased region" description="Low complexity" evidence="10">
    <location>
        <begin position="787"/>
        <end position="813"/>
    </location>
</feature>
<evidence type="ECO:0000313" key="14">
    <source>
        <dbReference type="Proteomes" id="UP001152320"/>
    </source>
</evidence>